<name>A0A9D5QDE8_UNCW3</name>
<sequence>MAIKRYYRFGEEERECWENCPTLQKLLNPRWLDTQSQQSLLWNTHPLFFDICLNPPAVYALEKALKTVTEDTRNVIKKYIKKDIGRDKDKNRFRRGGWYGFLSEIFVLLRLYEKGLGFDYRPGMPGADFIIPALNNLKIEVTSLQ</sequence>
<accession>A0A9D5QDE8</accession>
<dbReference type="Proteomes" id="UP000630660">
    <property type="component" value="Unassembled WGS sequence"/>
</dbReference>
<proteinExistence type="predicted"/>
<evidence type="ECO:0000313" key="1">
    <source>
        <dbReference type="EMBL" id="MBD3363975.1"/>
    </source>
</evidence>
<comment type="caution">
    <text evidence="1">The sequence shown here is derived from an EMBL/GenBank/DDBJ whole genome shotgun (WGS) entry which is preliminary data.</text>
</comment>
<dbReference type="EMBL" id="WJKJ01000062">
    <property type="protein sequence ID" value="MBD3363975.1"/>
    <property type="molecule type" value="Genomic_DNA"/>
</dbReference>
<gene>
    <name evidence="1" type="ORF">GF359_02040</name>
</gene>
<evidence type="ECO:0000313" key="2">
    <source>
        <dbReference type="Proteomes" id="UP000630660"/>
    </source>
</evidence>
<organism evidence="1 2">
    <name type="scientific">candidate division WOR-3 bacterium</name>
    <dbReference type="NCBI Taxonomy" id="2052148"/>
    <lineage>
        <taxon>Bacteria</taxon>
        <taxon>Bacteria division WOR-3</taxon>
    </lineage>
</organism>
<dbReference type="AlphaFoldDB" id="A0A9D5QDE8"/>
<protein>
    <submittedName>
        <fullName evidence="1">Uncharacterized protein</fullName>
    </submittedName>
</protein>
<reference evidence="1" key="1">
    <citation type="submission" date="2019-11" db="EMBL/GenBank/DDBJ databases">
        <title>Microbial mats filling the niche in hypersaline microbial mats.</title>
        <authorList>
            <person name="Wong H.L."/>
            <person name="Macleod F.I."/>
            <person name="White R.A. III"/>
            <person name="Burns B.P."/>
        </authorList>
    </citation>
    <scope>NUCLEOTIDE SEQUENCE</scope>
    <source>
        <strain evidence="1">Bin_327</strain>
    </source>
</reference>